<dbReference type="AlphaFoldDB" id="A0A518DG50"/>
<feature type="domain" description="4Fe-4S" evidence="17">
    <location>
        <begin position="79"/>
        <end position="138"/>
    </location>
</feature>
<evidence type="ECO:0000313" key="19">
    <source>
        <dbReference type="Proteomes" id="UP000317429"/>
    </source>
</evidence>
<dbReference type="SUPFAM" id="SSF52343">
    <property type="entry name" value="Ferredoxin reductase-like, C-terminal NADP-linked domain"/>
    <property type="match status" value="1"/>
</dbReference>
<feature type="region of interest" description="Disordered" evidence="15">
    <location>
        <begin position="143"/>
        <end position="167"/>
    </location>
</feature>
<dbReference type="SUPFAM" id="SSF63380">
    <property type="entry name" value="Riboflavin synthase domain-like"/>
    <property type="match status" value="1"/>
</dbReference>
<dbReference type="InterPro" id="IPR001709">
    <property type="entry name" value="Flavoprot_Pyr_Nucl_cyt_Rdtase"/>
</dbReference>
<name>A0A518DG50_9BACT</name>
<dbReference type="EMBL" id="CP036291">
    <property type="protein sequence ID" value="QDU90456.1"/>
    <property type="molecule type" value="Genomic_DNA"/>
</dbReference>
<evidence type="ECO:0000256" key="1">
    <source>
        <dbReference type="ARBA" id="ARBA00001917"/>
    </source>
</evidence>
<dbReference type="PROSITE" id="PS51656">
    <property type="entry name" value="4FE4S"/>
    <property type="match status" value="1"/>
</dbReference>
<dbReference type="InterPro" id="IPR001433">
    <property type="entry name" value="OxRdtase_FAD/NAD-bd"/>
</dbReference>
<keyword evidence="4" id="KW-0004">4Fe-4S</keyword>
<evidence type="ECO:0000256" key="14">
    <source>
        <dbReference type="ARBA" id="ARBA00052219"/>
    </source>
</evidence>
<evidence type="ECO:0000256" key="6">
    <source>
        <dbReference type="ARBA" id="ARBA00022643"/>
    </source>
</evidence>
<dbReference type="Pfam" id="PF00175">
    <property type="entry name" value="NAD_binding_1"/>
    <property type="match status" value="1"/>
</dbReference>
<evidence type="ECO:0000256" key="7">
    <source>
        <dbReference type="ARBA" id="ARBA00022723"/>
    </source>
</evidence>
<evidence type="ECO:0000256" key="8">
    <source>
        <dbReference type="ARBA" id="ARBA00022827"/>
    </source>
</evidence>
<comment type="cofactor">
    <cofactor evidence="1">
        <name>FMN</name>
        <dbReference type="ChEBI" id="CHEBI:58210"/>
    </cofactor>
</comment>
<protein>
    <recommendedName>
        <fullName evidence="3">assimilatory sulfite reductase (NADPH)</fullName>
        <ecNumber evidence="3">1.8.1.2</ecNumber>
    </recommendedName>
</protein>
<dbReference type="PROSITE" id="PS51384">
    <property type="entry name" value="FAD_FR"/>
    <property type="match status" value="1"/>
</dbReference>
<dbReference type="Gene3D" id="3.40.50.80">
    <property type="entry name" value="Nucleotide-binding domain of ferredoxin-NADP reductase (FNR) module"/>
    <property type="match status" value="1"/>
</dbReference>
<keyword evidence="6" id="KW-0288">FMN</keyword>
<dbReference type="Gene3D" id="1.20.990.10">
    <property type="entry name" value="NADPH-cytochrome p450 Reductase, Chain A, domain 3"/>
    <property type="match status" value="1"/>
</dbReference>
<keyword evidence="7" id="KW-0479">Metal-binding</keyword>
<keyword evidence="19" id="KW-1185">Reference proteome</keyword>
<dbReference type="InterPro" id="IPR039261">
    <property type="entry name" value="FNR_nucleotide-bd"/>
</dbReference>
<dbReference type="InterPro" id="IPR023173">
    <property type="entry name" value="NADPH_Cyt_P450_Rdtase_alpha"/>
</dbReference>
<feature type="domain" description="FAD-binding FR-type" evidence="16">
    <location>
        <begin position="169"/>
        <end position="384"/>
    </location>
</feature>
<proteinExistence type="predicted"/>
<dbReference type="InterPro" id="IPR017927">
    <property type="entry name" value="FAD-bd_FR_type"/>
</dbReference>
<dbReference type="InterPro" id="IPR017938">
    <property type="entry name" value="Riboflavin_synthase-like_b-brl"/>
</dbReference>
<keyword evidence="13" id="KW-0028">Amino-acid biosynthesis</keyword>
<evidence type="ECO:0000256" key="3">
    <source>
        <dbReference type="ARBA" id="ARBA00012604"/>
    </source>
</evidence>
<evidence type="ECO:0000256" key="11">
    <source>
        <dbReference type="ARBA" id="ARBA00023004"/>
    </source>
</evidence>
<dbReference type="GO" id="GO:0019344">
    <property type="term" value="P:cysteine biosynthetic process"/>
    <property type="evidence" value="ECO:0007669"/>
    <property type="project" value="UniProtKB-KW"/>
</dbReference>
<evidence type="ECO:0000313" key="18">
    <source>
        <dbReference type="EMBL" id="QDU90456.1"/>
    </source>
</evidence>
<dbReference type="EC" id="1.8.1.2" evidence="3"/>
<gene>
    <name evidence="18" type="primary">cysJ</name>
    <name evidence="18" type="ORF">Pla175_38600</name>
</gene>
<keyword evidence="10 18" id="KW-0560">Oxidoreductase</keyword>
<dbReference type="KEGG" id="pnd:Pla175_38600"/>
<dbReference type="Gene3D" id="2.40.30.10">
    <property type="entry name" value="Translation factors"/>
    <property type="match status" value="1"/>
</dbReference>
<dbReference type="NCBIfam" id="NF004859">
    <property type="entry name" value="PRK06214.1"/>
    <property type="match status" value="1"/>
</dbReference>
<dbReference type="Gene3D" id="1.10.15.40">
    <property type="entry name" value="Electron transport complex subunit B, putative Fe-S cluster"/>
    <property type="match status" value="1"/>
</dbReference>
<dbReference type="PANTHER" id="PTHR19384">
    <property type="entry name" value="NITRIC OXIDE SYNTHASE-RELATED"/>
    <property type="match status" value="1"/>
</dbReference>
<evidence type="ECO:0000256" key="12">
    <source>
        <dbReference type="ARBA" id="ARBA00023014"/>
    </source>
</evidence>
<comment type="catalytic activity">
    <reaction evidence="14">
        <text>hydrogen sulfide + 3 NADP(+) + 3 H2O = sulfite + 3 NADPH + 4 H(+)</text>
        <dbReference type="Rhea" id="RHEA:13801"/>
        <dbReference type="ChEBI" id="CHEBI:15377"/>
        <dbReference type="ChEBI" id="CHEBI:15378"/>
        <dbReference type="ChEBI" id="CHEBI:17359"/>
        <dbReference type="ChEBI" id="CHEBI:29919"/>
        <dbReference type="ChEBI" id="CHEBI:57783"/>
        <dbReference type="ChEBI" id="CHEBI:58349"/>
        <dbReference type="EC" id="1.8.1.2"/>
    </reaction>
</comment>
<evidence type="ECO:0000256" key="15">
    <source>
        <dbReference type="SAM" id="MobiDB-lite"/>
    </source>
</evidence>
<dbReference type="FunFam" id="3.40.50.80:FF:000001">
    <property type="entry name" value="NADPH--cytochrome P450 reductase 1"/>
    <property type="match status" value="1"/>
</dbReference>
<evidence type="ECO:0000259" key="17">
    <source>
        <dbReference type="PROSITE" id="PS51656"/>
    </source>
</evidence>
<feature type="compositionally biased region" description="Low complexity" evidence="15">
    <location>
        <begin position="147"/>
        <end position="165"/>
    </location>
</feature>
<organism evidence="18 19">
    <name type="scientific">Pirellulimonas nuda</name>
    <dbReference type="NCBI Taxonomy" id="2528009"/>
    <lineage>
        <taxon>Bacteria</taxon>
        <taxon>Pseudomonadati</taxon>
        <taxon>Planctomycetota</taxon>
        <taxon>Planctomycetia</taxon>
        <taxon>Pirellulales</taxon>
        <taxon>Lacipirellulaceae</taxon>
        <taxon>Pirellulimonas</taxon>
    </lineage>
</organism>
<keyword evidence="9" id="KW-0521">NADP</keyword>
<dbReference type="GO" id="GO:0051539">
    <property type="term" value="F:4 iron, 4 sulfur cluster binding"/>
    <property type="evidence" value="ECO:0007669"/>
    <property type="project" value="UniProtKB-KW"/>
</dbReference>
<dbReference type="GO" id="GO:0046872">
    <property type="term" value="F:metal ion binding"/>
    <property type="evidence" value="ECO:0007669"/>
    <property type="project" value="UniProtKB-KW"/>
</dbReference>
<evidence type="ECO:0000256" key="10">
    <source>
        <dbReference type="ARBA" id="ARBA00023002"/>
    </source>
</evidence>
<evidence type="ECO:0000256" key="13">
    <source>
        <dbReference type="ARBA" id="ARBA00023192"/>
    </source>
</evidence>
<dbReference type="InterPro" id="IPR003097">
    <property type="entry name" value="CysJ-like_FAD-binding"/>
</dbReference>
<evidence type="ECO:0000256" key="2">
    <source>
        <dbReference type="ARBA" id="ARBA00001974"/>
    </source>
</evidence>
<dbReference type="OrthoDB" id="9789468at2"/>
<dbReference type="GO" id="GO:0010181">
    <property type="term" value="F:FMN binding"/>
    <property type="evidence" value="ECO:0007669"/>
    <property type="project" value="TreeGrafter"/>
</dbReference>
<dbReference type="PRINTS" id="PR00371">
    <property type="entry name" value="FPNCR"/>
</dbReference>
<dbReference type="GO" id="GO:0050660">
    <property type="term" value="F:flavin adenine dinucleotide binding"/>
    <property type="evidence" value="ECO:0007669"/>
    <property type="project" value="TreeGrafter"/>
</dbReference>
<dbReference type="CDD" id="cd06199">
    <property type="entry name" value="SiR"/>
    <property type="match status" value="1"/>
</dbReference>
<dbReference type="Pfam" id="PF00667">
    <property type="entry name" value="FAD_binding_1"/>
    <property type="match status" value="1"/>
</dbReference>
<keyword evidence="8" id="KW-0274">FAD</keyword>
<accession>A0A518DG50</accession>
<dbReference type="InterPro" id="IPR007202">
    <property type="entry name" value="4Fe-4S_dom"/>
</dbReference>
<dbReference type="GO" id="GO:0005829">
    <property type="term" value="C:cytosol"/>
    <property type="evidence" value="ECO:0007669"/>
    <property type="project" value="TreeGrafter"/>
</dbReference>
<evidence type="ECO:0000256" key="9">
    <source>
        <dbReference type="ARBA" id="ARBA00022857"/>
    </source>
</evidence>
<keyword evidence="5" id="KW-0285">Flavoprotein</keyword>
<keyword evidence="11" id="KW-0408">Iron</keyword>
<keyword evidence="12" id="KW-0411">Iron-sulfur</keyword>
<dbReference type="GO" id="GO:0004783">
    <property type="term" value="F:sulfite reductase (NADPH) activity"/>
    <property type="evidence" value="ECO:0007669"/>
    <property type="project" value="UniProtKB-EC"/>
</dbReference>
<sequence length="535" mass="57225">MTASLVPETAPFDSAQRAWLNGFLAGWLGVDGAPPPADVPGAPQLMLGGPTAVESLDAEEEFPWHDAALPLHERMALADGKPHERRLMAAMAQLDCGACGYLCQTYSEAIARGEEKSLTLCSPGGKETAKKLKELVKLSVPPTATLNGATSNPATPTTTPSNGAAYGRANPFTARLLESRNLNGAGSAKHTSHVVIDLADSGLSYGVGDSLGVYPTNCPTLVEDILGSLRLAGDEPVTASNGVNTTLRDALTQHADLGSVEEELLELLIESTDDFDQRARLQSLIGDDALDELDVLELVRMAPAAQTPPEAFAQALGVLNPRLYSIASSLAAHPREVHLTVGRVAYQKNGRERKGVASTMFADRLPAGSAVRVFVQPSHGFTVPADPTAAMIMVGPGTGIAPFRAFLEEREAARAPGKNWLFFGDQCAATDYLYQEQLSAMQSSGLLTRIDTAFSRDQQAKVYVQDRMRAAGAELFAWLEAGAYFFVCGDAKRMAVDVDRALHEVIAEHGARDEASARAYVEALRNSKRYVRDVY</sequence>
<evidence type="ECO:0000259" key="16">
    <source>
        <dbReference type="PROSITE" id="PS51384"/>
    </source>
</evidence>
<dbReference type="PANTHER" id="PTHR19384:SF128">
    <property type="entry name" value="NADPH OXIDOREDUCTASE A"/>
    <property type="match status" value="1"/>
</dbReference>
<reference evidence="18 19" key="1">
    <citation type="submission" date="2019-02" db="EMBL/GenBank/DDBJ databases">
        <title>Deep-cultivation of Planctomycetes and their phenomic and genomic characterization uncovers novel biology.</title>
        <authorList>
            <person name="Wiegand S."/>
            <person name="Jogler M."/>
            <person name="Boedeker C."/>
            <person name="Pinto D."/>
            <person name="Vollmers J."/>
            <person name="Rivas-Marin E."/>
            <person name="Kohn T."/>
            <person name="Peeters S.H."/>
            <person name="Heuer A."/>
            <person name="Rast P."/>
            <person name="Oberbeckmann S."/>
            <person name="Bunk B."/>
            <person name="Jeske O."/>
            <person name="Meyerdierks A."/>
            <person name="Storesund J.E."/>
            <person name="Kallscheuer N."/>
            <person name="Luecker S."/>
            <person name="Lage O.M."/>
            <person name="Pohl T."/>
            <person name="Merkel B.J."/>
            <person name="Hornburger P."/>
            <person name="Mueller R.-W."/>
            <person name="Bruemmer F."/>
            <person name="Labrenz M."/>
            <person name="Spormann A.M."/>
            <person name="Op den Camp H."/>
            <person name="Overmann J."/>
            <person name="Amann R."/>
            <person name="Jetten M.S.M."/>
            <person name="Mascher T."/>
            <person name="Medema M.H."/>
            <person name="Devos D.P."/>
            <person name="Kaster A.-K."/>
            <person name="Ovreas L."/>
            <person name="Rohde M."/>
            <person name="Galperin M.Y."/>
            <person name="Jogler C."/>
        </authorList>
    </citation>
    <scope>NUCLEOTIDE SEQUENCE [LARGE SCALE GENOMIC DNA]</scope>
    <source>
        <strain evidence="18 19">Pla175</strain>
    </source>
</reference>
<comment type="cofactor">
    <cofactor evidence="2">
        <name>FAD</name>
        <dbReference type="ChEBI" id="CHEBI:57692"/>
    </cofactor>
</comment>
<keyword evidence="13" id="KW-0198">Cysteine biosynthesis</keyword>
<evidence type="ECO:0000256" key="4">
    <source>
        <dbReference type="ARBA" id="ARBA00022485"/>
    </source>
</evidence>
<dbReference type="Proteomes" id="UP000317429">
    <property type="component" value="Chromosome"/>
</dbReference>
<evidence type="ECO:0000256" key="5">
    <source>
        <dbReference type="ARBA" id="ARBA00022630"/>
    </source>
</evidence>
<dbReference type="RefSeq" id="WP_145288973.1">
    <property type="nucleotide sequence ID" value="NZ_CP036291.1"/>
</dbReference>